<dbReference type="OrthoDB" id="5803672at2759"/>
<accession>A0A183GDZ5</accession>
<dbReference type="EMBL" id="UZAH01032203">
    <property type="protein sequence ID" value="VDP20336.1"/>
    <property type="molecule type" value="Genomic_DNA"/>
</dbReference>
<keyword evidence="2" id="KW-1185">Reference proteome</keyword>
<dbReference type="WBParaSite" id="HPBE_0002050501-mRNA-1">
    <property type="protein sequence ID" value="HPBE_0002050501-mRNA-1"/>
    <property type="gene ID" value="HPBE_0002050501"/>
</dbReference>
<reference evidence="1 2" key="1">
    <citation type="submission" date="2018-11" db="EMBL/GenBank/DDBJ databases">
        <authorList>
            <consortium name="Pathogen Informatics"/>
        </authorList>
    </citation>
    <scope>NUCLEOTIDE SEQUENCE [LARGE SCALE GENOMIC DNA]</scope>
</reference>
<sequence length="146" mass="15635">MPPVSSPIHHSAAHFDSEGPVCAQAAALFENTKSRSLVVAGASRYAVKGGHPSDCQNSFQVADAAHNSRTMFHFVNTMIKDLAEQESGAKEKNSHFFVQWHGMAQSSCVASDVFISAGIRNSSIYDTDIPAMQVTSCQMSPTTIAC</sequence>
<reference evidence="3" key="2">
    <citation type="submission" date="2019-09" db="UniProtKB">
        <authorList>
            <consortium name="WormBaseParasite"/>
        </authorList>
    </citation>
    <scope>IDENTIFICATION</scope>
</reference>
<evidence type="ECO:0000313" key="3">
    <source>
        <dbReference type="WBParaSite" id="HPBE_0002050501-mRNA-1"/>
    </source>
</evidence>
<accession>A0A3P8FMW6</accession>
<dbReference type="AlphaFoldDB" id="A0A183GDZ5"/>
<evidence type="ECO:0000313" key="1">
    <source>
        <dbReference type="EMBL" id="VDP20336.1"/>
    </source>
</evidence>
<proteinExistence type="predicted"/>
<protein>
    <submittedName>
        <fullName evidence="3">Pectin lyase-like superfamily protein</fullName>
    </submittedName>
</protein>
<gene>
    <name evidence="1" type="ORF">HPBE_LOCUS20504</name>
</gene>
<dbReference type="Proteomes" id="UP000050761">
    <property type="component" value="Unassembled WGS sequence"/>
</dbReference>
<organism evidence="2 3">
    <name type="scientific">Heligmosomoides polygyrus</name>
    <name type="common">Parasitic roundworm</name>
    <dbReference type="NCBI Taxonomy" id="6339"/>
    <lineage>
        <taxon>Eukaryota</taxon>
        <taxon>Metazoa</taxon>
        <taxon>Ecdysozoa</taxon>
        <taxon>Nematoda</taxon>
        <taxon>Chromadorea</taxon>
        <taxon>Rhabditida</taxon>
        <taxon>Rhabditina</taxon>
        <taxon>Rhabditomorpha</taxon>
        <taxon>Strongyloidea</taxon>
        <taxon>Heligmosomidae</taxon>
        <taxon>Heligmosomoides</taxon>
    </lineage>
</organism>
<name>A0A183GDZ5_HELPZ</name>
<evidence type="ECO:0000313" key="2">
    <source>
        <dbReference type="Proteomes" id="UP000050761"/>
    </source>
</evidence>